<dbReference type="AlphaFoldDB" id="A0A0C3A5Y3"/>
<evidence type="ECO:0000313" key="1">
    <source>
        <dbReference type="EMBL" id="KIM20080.1"/>
    </source>
</evidence>
<dbReference type="EMBL" id="KN824480">
    <property type="protein sequence ID" value="KIM20080.1"/>
    <property type="molecule type" value="Genomic_DNA"/>
</dbReference>
<dbReference type="Proteomes" id="UP000054097">
    <property type="component" value="Unassembled WGS sequence"/>
</dbReference>
<reference evidence="2" key="2">
    <citation type="submission" date="2015-01" db="EMBL/GenBank/DDBJ databases">
        <title>Evolutionary Origins and Diversification of the Mycorrhizal Mutualists.</title>
        <authorList>
            <consortium name="DOE Joint Genome Institute"/>
            <consortium name="Mycorrhizal Genomics Consortium"/>
            <person name="Kohler A."/>
            <person name="Kuo A."/>
            <person name="Nagy L.G."/>
            <person name="Floudas D."/>
            <person name="Copeland A."/>
            <person name="Barry K.W."/>
            <person name="Cichocki N."/>
            <person name="Veneault-Fourrey C."/>
            <person name="LaButti K."/>
            <person name="Lindquist E.A."/>
            <person name="Lipzen A."/>
            <person name="Lundell T."/>
            <person name="Morin E."/>
            <person name="Murat C."/>
            <person name="Riley R."/>
            <person name="Ohm R."/>
            <person name="Sun H."/>
            <person name="Tunlid A."/>
            <person name="Henrissat B."/>
            <person name="Grigoriev I.V."/>
            <person name="Hibbett D.S."/>
            <person name="Martin F."/>
        </authorList>
    </citation>
    <scope>NUCLEOTIDE SEQUENCE [LARGE SCALE GENOMIC DNA]</scope>
    <source>
        <strain evidence="2">MAFF 305830</strain>
    </source>
</reference>
<evidence type="ECO:0000313" key="2">
    <source>
        <dbReference type="Proteomes" id="UP000054097"/>
    </source>
</evidence>
<evidence type="ECO:0008006" key="3">
    <source>
        <dbReference type="Google" id="ProtNLM"/>
    </source>
</evidence>
<protein>
    <recommendedName>
        <fullName evidence="3">F-box domain-containing protein</fullName>
    </recommendedName>
</protein>
<accession>A0A0C3A5Y3</accession>
<dbReference type="HOGENOM" id="CLU_050904_0_0_1"/>
<sequence>MSEAAFQWAECILPRSRSAPLHIFVVPNYLQPVSPAETTIKEWSSRFLKLIEGHSQRWRTLEVDVPAAAMDLTPIWKGQAPMLQRLEISALYFSWDPEDRVPVLPQVLPHVLPANDHLTLLHLSRFSVCWDQWNCTSITNLELGFFTAREPGPNATELCKILSLLSKRLRELSIVGEWQPTSDYVYNRRPISLEALKSFTTYQWEWPVQEVLLNCSFPVLEHVNTELPLRNLSTRLMSRLSMEPSSLRSVKRLSVRNIKDGSEVSTEQLQLVFPQASHFRFGYGLSLKNLRQSLSSFLSNRACMDRLDIHKANLTEIREILARRYEKYPTPSLDLKLGHVLGPIHREDYEWITSRVKSLTIEKVEIMCDGVSKGLPFEDIYILP</sequence>
<proteinExistence type="predicted"/>
<keyword evidence="2" id="KW-1185">Reference proteome</keyword>
<gene>
    <name evidence="1" type="ORF">M408DRAFT_30673</name>
</gene>
<organism evidence="1 2">
    <name type="scientific">Serendipita vermifera MAFF 305830</name>
    <dbReference type="NCBI Taxonomy" id="933852"/>
    <lineage>
        <taxon>Eukaryota</taxon>
        <taxon>Fungi</taxon>
        <taxon>Dikarya</taxon>
        <taxon>Basidiomycota</taxon>
        <taxon>Agaricomycotina</taxon>
        <taxon>Agaricomycetes</taxon>
        <taxon>Sebacinales</taxon>
        <taxon>Serendipitaceae</taxon>
        <taxon>Serendipita</taxon>
    </lineage>
</organism>
<dbReference type="STRING" id="933852.A0A0C3A5Y3"/>
<reference evidence="1 2" key="1">
    <citation type="submission" date="2014-04" db="EMBL/GenBank/DDBJ databases">
        <authorList>
            <consortium name="DOE Joint Genome Institute"/>
            <person name="Kuo A."/>
            <person name="Zuccaro A."/>
            <person name="Kohler A."/>
            <person name="Nagy L.G."/>
            <person name="Floudas D."/>
            <person name="Copeland A."/>
            <person name="Barry K.W."/>
            <person name="Cichocki N."/>
            <person name="Veneault-Fourrey C."/>
            <person name="LaButti K."/>
            <person name="Lindquist E.A."/>
            <person name="Lipzen A."/>
            <person name="Lundell T."/>
            <person name="Morin E."/>
            <person name="Murat C."/>
            <person name="Sun H."/>
            <person name="Tunlid A."/>
            <person name="Henrissat B."/>
            <person name="Grigoriev I.V."/>
            <person name="Hibbett D.S."/>
            <person name="Martin F."/>
            <person name="Nordberg H.P."/>
            <person name="Cantor M.N."/>
            <person name="Hua S.X."/>
        </authorList>
    </citation>
    <scope>NUCLEOTIDE SEQUENCE [LARGE SCALE GENOMIC DNA]</scope>
    <source>
        <strain evidence="1 2">MAFF 305830</strain>
    </source>
</reference>
<name>A0A0C3A5Y3_SERVB</name>